<evidence type="ECO:0000256" key="1">
    <source>
        <dbReference type="ARBA" id="ARBA00004750"/>
    </source>
</evidence>
<evidence type="ECO:0000313" key="17">
    <source>
        <dbReference type="Proteomes" id="UP000614601"/>
    </source>
</evidence>
<dbReference type="GO" id="GO:0008478">
    <property type="term" value="F:pyridoxal kinase activity"/>
    <property type="evidence" value="ECO:0007669"/>
    <property type="project" value="UniProtKB-EC"/>
</dbReference>
<dbReference type="EMBL" id="CAJFDH010000006">
    <property type="protein sequence ID" value="CAD5229919.1"/>
    <property type="molecule type" value="Genomic_DNA"/>
</dbReference>
<dbReference type="PANTHER" id="PTHR10534:SF2">
    <property type="entry name" value="PYRIDOXAL KINASE"/>
    <property type="match status" value="1"/>
</dbReference>
<proteinExistence type="inferred from homology"/>
<keyword evidence="10" id="KW-0067">ATP-binding</keyword>
<keyword evidence="9" id="KW-0418">Kinase</keyword>
<dbReference type="InterPro" id="IPR013749">
    <property type="entry name" value="PM/HMP-P_kinase-1"/>
</dbReference>
<evidence type="ECO:0000256" key="8">
    <source>
        <dbReference type="ARBA" id="ARBA00022741"/>
    </source>
</evidence>
<comment type="pathway">
    <text evidence="1">Cofactor metabolism; pyridoxal 5'-phosphate salvage; pyridoxamine 5'-phosphate from pyridoxamine: step 1/1.</text>
</comment>
<dbReference type="AlphaFoldDB" id="A0A811LR95"/>
<evidence type="ECO:0000256" key="2">
    <source>
        <dbReference type="ARBA" id="ARBA00004835"/>
    </source>
</evidence>
<evidence type="ECO:0000256" key="12">
    <source>
        <dbReference type="ARBA" id="ARBA00047310"/>
    </source>
</evidence>
<dbReference type="OrthoDB" id="2104723at2759"/>
<dbReference type="CDD" id="cd01173">
    <property type="entry name" value="pyridoxal_pyridoxamine_kinase"/>
    <property type="match status" value="1"/>
</dbReference>
<dbReference type="SUPFAM" id="SSF53613">
    <property type="entry name" value="Ribokinase-like"/>
    <property type="match status" value="1"/>
</dbReference>
<keyword evidence="8" id="KW-0547">Nucleotide-binding</keyword>
<evidence type="ECO:0000256" key="14">
    <source>
        <dbReference type="ARBA" id="ARBA00048524"/>
    </source>
</evidence>
<dbReference type="EMBL" id="CAJFCW020000006">
    <property type="protein sequence ID" value="CAG9127318.1"/>
    <property type="molecule type" value="Genomic_DNA"/>
</dbReference>
<evidence type="ECO:0000256" key="9">
    <source>
        <dbReference type="ARBA" id="ARBA00022777"/>
    </source>
</evidence>
<dbReference type="Gene3D" id="3.40.1190.20">
    <property type="match status" value="1"/>
</dbReference>
<keyword evidence="17" id="KW-1185">Reference proteome</keyword>
<organism evidence="16 17">
    <name type="scientific">Bursaphelenchus okinawaensis</name>
    <dbReference type="NCBI Taxonomy" id="465554"/>
    <lineage>
        <taxon>Eukaryota</taxon>
        <taxon>Metazoa</taxon>
        <taxon>Ecdysozoa</taxon>
        <taxon>Nematoda</taxon>
        <taxon>Chromadorea</taxon>
        <taxon>Rhabditida</taxon>
        <taxon>Tylenchina</taxon>
        <taxon>Tylenchomorpha</taxon>
        <taxon>Aphelenchoidea</taxon>
        <taxon>Aphelenchoididae</taxon>
        <taxon>Bursaphelenchus</taxon>
    </lineage>
</organism>
<comment type="catalytic activity">
    <reaction evidence="13">
        <text>pyridoxal + ATP = pyridoxal 5'-phosphate + ADP + H(+)</text>
        <dbReference type="Rhea" id="RHEA:10224"/>
        <dbReference type="ChEBI" id="CHEBI:15378"/>
        <dbReference type="ChEBI" id="CHEBI:17310"/>
        <dbReference type="ChEBI" id="CHEBI:30616"/>
        <dbReference type="ChEBI" id="CHEBI:456216"/>
        <dbReference type="ChEBI" id="CHEBI:597326"/>
        <dbReference type="EC" id="2.7.1.35"/>
    </reaction>
    <physiologicalReaction direction="left-to-right" evidence="13">
        <dbReference type="Rhea" id="RHEA:10225"/>
    </physiologicalReaction>
</comment>
<protein>
    <recommendedName>
        <fullName evidence="6">Pyridoxal kinase</fullName>
        <ecNumber evidence="5">2.7.1.35</ecNumber>
    </recommendedName>
    <alternativeName>
        <fullName evidence="11">Pyridoxine kinase</fullName>
    </alternativeName>
</protein>
<comment type="catalytic activity">
    <reaction evidence="14">
        <text>pyridoxine + ATP = pyridoxine 5'-phosphate + ADP + H(+)</text>
        <dbReference type="Rhea" id="RHEA:25108"/>
        <dbReference type="ChEBI" id="CHEBI:15378"/>
        <dbReference type="ChEBI" id="CHEBI:16709"/>
        <dbReference type="ChEBI" id="CHEBI:30616"/>
        <dbReference type="ChEBI" id="CHEBI:58589"/>
        <dbReference type="ChEBI" id="CHEBI:456216"/>
        <dbReference type="EC" id="2.7.1.35"/>
    </reaction>
    <physiologicalReaction direction="left-to-right" evidence="14">
        <dbReference type="Rhea" id="RHEA:25109"/>
    </physiologicalReaction>
</comment>
<evidence type="ECO:0000256" key="4">
    <source>
        <dbReference type="ARBA" id="ARBA00008805"/>
    </source>
</evidence>
<evidence type="ECO:0000259" key="15">
    <source>
        <dbReference type="Pfam" id="PF08543"/>
    </source>
</evidence>
<dbReference type="InterPro" id="IPR004625">
    <property type="entry name" value="PyrdxlKinase"/>
</dbReference>
<evidence type="ECO:0000256" key="7">
    <source>
        <dbReference type="ARBA" id="ARBA00022679"/>
    </source>
</evidence>
<dbReference type="Proteomes" id="UP000783686">
    <property type="component" value="Unassembled WGS sequence"/>
</dbReference>
<evidence type="ECO:0000256" key="10">
    <source>
        <dbReference type="ARBA" id="ARBA00022840"/>
    </source>
</evidence>
<dbReference type="PANTHER" id="PTHR10534">
    <property type="entry name" value="PYRIDOXAL KINASE"/>
    <property type="match status" value="1"/>
</dbReference>
<evidence type="ECO:0000256" key="11">
    <source>
        <dbReference type="ARBA" id="ARBA00032808"/>
    </source>
</evidence>
<comment type="similarity">
    <text evidence="4">Belongs to the pyridoxine kinase family.</text>
</comment>
<comment type="catalytic activity">
    <reaction evidence="12">
        <text>pyridoxamine + ATP = pyridoxamine 5'-phosphate + ADP + H(+)</text>
        <dbReference type="Rhea" id="RHEA:25104"/>
        <dbReference type="ChEBI" id="CHEBI:15378"/>
        <dbReference type="ChEBI" id="CHEBI:30616"/>
        <dbReference type="ChEBI" id="CHEBI:57761"/>
        <dbReference type="ChEBI" id="CHEBI:58451"/>
        <dbReference type="ChEBI" id="CHEBI:456216"/>
        <dbReference type="EC" id="2.7.1.35"/>
    </reaction>
    <physiologicalReaction direction="left-to-right" evidence="12">
        <dbReference type="Rhea" id="RHEA:25105"/>
    </physiologicalReaction>
</comment>
<dbReference type="Proteomes" id="UP000614601">
    <property type="component" value="Unassembled WGS sequence"/>
</dbReference>
<evidence type="ECO:0000256" key="13">
    <source>
        <dbReference type="ARBA" id="ARBA00047377"/>
    </source>
</evidence>
<evidence type="ECO:0000313" key="16">
    <source>
        <dbReference type="EMBL" id="CAD5229919.1"/>
    </source>
</evidence>
<dbReference type="GO" id="GO:0005829">
    <property type="term" value="C:cytosol"/>
    <property type="evidence" value="ECO:0007669"/>
    <property type="project" value="TreeGrafter"/>
</dbReference>
<sequence length="314" mass="35366">MENFVAVMTDRLKLTRPNKRVLTIQSHVVSGYAGNKSAVFPLQLHGFETDIMNSVQFSNHTAYKNGVRGKRFHSDDIKELIEGLKLNSLDEYSHILTGYCGDPAFLNEIGNFLKEQKQKNPDLFFVCDPVLGDDGVGYYTPKELMEVYRDNVIQYANILTPNAFELRELSGKDCKTIPDYKEAVKYIHEKYGIPMVVVSSNVPGKADQLTGLTSQKMASGEIEQHLFKVPKLPHSYVGTGDIFASLLLVWIEDTKDLKESVDKALQSVQAVLKRTYEKAHASSDTPTAKEKELQLIESRFDILCPSGHVDFERI</sequence>
<dbReference type="UniPathway" id="UPA01068">
    <property type="reaction ID" value="UER00298"/>
</dbReference>
<dbReference type="GO" id="GO:0009443">
    <property type="term" value="P:pyridoxal 5'-phosphate salvage"/>
    <property type="evidence" value="ECO:0007669"/>
    <property type="project" value="InterPro"/>
</dbReference>
<evidence type="ECO:0000256" key="5">
    <source>
        <dbReference type="ARBA" id="ARBA00012104"/>
    </source>
</evidence>
<accession>A0A811LR95</accession>
<keyword evidence="7" id="KW-0808">Transferase</keyword>
<comment type="pathway">
    <text evidence="3">Cofactor metabolism; pyridoxal 5'-phosphate salvage; pyridoxal 5'-phosphate from pyridoxal: step 1/1.</text>
</comment>
<evidence type="ECO:0000256" key="3">
    <source>
        <dbReference type="ARBA" id="ARBA00005210"/>
    </source>
</evidence>
<comment type="pathway">
    <text evidence="2">Cofactor metabolism; pyridoxal 5'-phosphate salvage; pyridoxine 5'-phosphate from pyridoxine: step 1/1.</text>
</comment>
<reference evidence="16" key="1">
    <citation type="submission" date="2020-09" db="EMBL/GenBank/DDBJ databases">
        <authorList>
            <person name="Kikuchi T."/>
        </authorList>
    </citation>
    <scope>NUCLEOTIDE SEQUENCE</scope>
    <source>
        <strain evidence="16">SH1</strain>
    </source>
</reference>
<dbReference type="GO" id="GO:0005524">
    <property type="term" value="F:ATP binding"/>
    <property type="evidence" value="ECO:0007669"/>
    <property type="project" value="UniProtKB-KW"/>
</dbReference>
<dbReference type="NCBIfam" id="TIGR00687">
    <property type="entry name" value="pyridox_kin"/>
    <property type="match status" value="1"/>
</dbReference>
<feature type="domain" description="Pyridoxamine kinase/Phosphomethylpyrimidine kinase" evidence="15">
    <location>
        <begin position="114"/>
        <end position="279"/>
    </location>
</feature>
<name>A0A811LR95_9BILA</name>
<dbReference type="EC" id="2.7.1.35" evidence="5"/>
<comment type="caution">
    <text evidence="16">The sequence shown here is derived from an EMBL/GenBank/DDBJ whole genome shotgun (WGS) entry which is preliminary data.</text>
</comment>
<gene>
    <name evidence="16" type="ORF">BOKJ2_LOCUS13876</name>
</gene>
<dbReference type="Pfam" id="PF08543">
    <property type="entry name" value="Phos_pyr_kin"/>
    <property type="match status" value="1"/>
</dbReference>
<dbReference type="InterPro" id="IPR029056">
    <property type="entry name" value="Ribokinase-like"/>
</dbReference>
<evidence type="ECO:0000256" key="6">
    <source>
        <dbReference type="ARBA" id="ARBA00018134"/>
    </source>
</evidence>